<dbReference type="InterPro" id="IPR009784">
    <property type="entry name" value="DUF1349"/>
</dbReference>
<dbReference type="PIRSF" id="PIRSF022704">
    <property type="entry name" value="UCP022704"/>
    <property type="match status" value="1"/>
</dbReference>
<dbReference type="EMBL" id="SWAU01000293">
    <property type="protein sequence ID" value="TKA94722.1"/>
    <property type="molecule type" value="Genomic_DNA"/>
</dbReference>
<dbReference type="Gene3D" id="2.60.120.200">
    <property type="match status" value="1"/>
</dbReference>
<dbReference type="InterPro" id="IPR013320">
    <property type="entry name" value="ConA-like_dom_sf"/>
</dbReference>
<reference evidence="1 2" key="1">
    <citation type="submission" date="2019-04" db="EMBL/GenBank/DDBJ databases">
        <title>Crypto-aerobic microbial life in anoxic (sulfidic) marine sediments.</title>
        <authorList>
            <person name="Bhattacharya S."/>
            <person name="Roy C."/>
            <person name="Mondal N."/>
            <person name="Sarkar J."/>
            <person name="Mandal S."/>
            <person name="Rameez M.J."/>
            <person name="Ghosh W."/>
        </authorList>
    </citation>
    <scope>NUCLEOTIDE SEQUENCE [LARGE SCALE GENOMIC DNA]</scope>
    <source>
        <strain evidence="1 2">SBBC</strain>
    </source>
</reference>
<dbReference type="Pfam" id="PF07081">
    <property type="entry name" value="DUF1349"/>
    <property type="match status" value="1"/>
</dbReference>
<proteinExistence type="predicted"/>
<gene>
    <name evidence="1" type="ORF">FAZ78_20760</name>
</gene>
<organism evidence="1 2">
    <name type="scientific">Cereibacter changlensis</name>
    <dbReference type="NCBI Taxonomy" id="402884"/>
    <lineage>
        <taxon>Bacteria</taxon>
        <taxon>Pseudomonadati</taxon>
        <taxon>Pseudomonadota</taxon>
        <taxon>Alphaproteobacteria</taxon>
        <taxon>Rhodobacterales</taxon>
        <taxon>Paracoccaceae</taxon>
        <taxon>Cereibacter</taxon>
    </lineage>
</organism>
<sequence>MRPSDSTRDRPTQETPLFQTCTWLNEPSNWEITNGVLAMTSDKGSDFWRDTHYGFTRDSGHFFGSRREGDFSASLCIEGDYTDLYDQAGIMVRVDETTWIKAGIELSDGEACLGSVLTVGQSDWATAIHHGPASRLHLRVTVAIGVLRLQWSQDGLRWPLLRLCPFPQASSYLVGPMCCSPERGGLKVRFSEFQIGAPVGKALHDLT</sequence>
<dbReference type="PANTHER" id="PTHR35332">
    <property type="entry name" value="REGULATION OF ENOLASE PROTEIN 1"/>
    <property type="match status" value="1"/>
</dbReference>
<comment type="caution">
    <text evidence="1">The sequence shown here is derived from an EMBL/GenBank/DDBJ whole genome shotgun (WGS) entry which is preliminary data.</text>
</comment>
<name>A0A4U0YQI7_9RHOB</name>
<dbReference type="Proteomes" id="UP000306340">
    <property type="component" value="Unassembled WGS sequence"/>
</dbReference>
<evidence type="ECO:0000313" key="2">
    <source>
        <dbReference type="Proteomes" id="UP000306340"/>
    </source>
</evidence>
<accession>A0A4U0YQI7</accession>
<dbReference type="AlphaFoldDB" id="A0A4U0YQI7"/>
<dbReference type="InterPro" id="IPR015987">
    <property type="entry name" value="UCP022704"/>
</dbReference>
<dbReference type="SUPFAM" id="SSF49899">
    <property type="entry name" value="Concanavalin A-like lectins/glucanases"/>
    <property type="match status" value="1"/>
</dbReference>
<protein>
    <submittedName>
        <fullName evidence="1">DUF1349 domain-containing protein</fullName>
    </submittedName>
</protein>
<evidence type="ECO:0000313" key="1">
    <source>
        <dbReference type="EMBL" id="TKA94722.1"/>
    </source>
</evidence>
<dbReference type="PANTHER" id="PTHR35332:SF2">
    <property type="entry name" value="REGULATION OF ENOLASE PROTEIN 1"/>
    <property type="match status" value="1"/>
</dbReference>